<gene>
    <name evidence="2" type="ORF">GGX14DRAFT_406935</name>
</gene>
<comment type="caution">
    <text evidence="2">The sequence shown here is derived from an EMBL/GenBank/DDBJ whole genome shotgun (WGS) entry which is preliminary data.</text>
</comment>
<dbReference type="AlphaFoldDB" id="A0AAD6UT02"/>
<proteinExistence type="predicted"/>
<dbReference type="Proteomes" id="UP001219525">
    <property type="component" value="Unassembled WGS sequence"/>
</dbReference>
<feature type="region of interest" description="Disordered" evidence="1">
    <location>
        <begin position="122"/>
        <end position="165"/>
    </location>
</feature>
<keyword evidence="3" id="KW-1185">Reference proteome</keyword>
<evidence type="ECO:0000313" key="2">
    <source>
        <dbReference type="EMBL" id="KAJ7191692.1"/>
    </source>
</evidence>
<sequence>MARQGRRQAGPPSTPRARRTYTLITPTKRAEIVLLRDKFKFSWWQIAKQPRMADIHYTAISRSYKRVKANNDDLYLNCRKGRCGRKRAITTEGIAEVERTLDDGEVVDGADVQRVMYPDVPARTASSASSNARNSLSHPDTSRLARSSTTTTRIGPIPTSSLAAS</sequence>
<feature type="compositionally biased region" description="Low complexity" evidence="1">
    <location>
        <begin position="122"/>
        <end position="153"/>
    </location>
</feature>
<evidence type="ECO:0000256" key="1">
    <source>
        <dbReference type="SAM" id="MobiDB-lite"/>
    </source>
</evidence>
<dbReference type="EMBL" id="JARJCW010000129">
    <property type="protein sequence ID" value="KAJ7191692.1"/>
    <property type="molecule type" value="Genomic_DNA"/>
</dbReference>
<evidence type="ECO:0000313" key="3">
    <source>
        <dbReference type="Proteomes" id="UP001219525"/>
    </source>
</evidence>
<accession>A0AAD6UT02</accession>
<protein>
    <submittedName>
        <fullName evidence="2">Uncharacterized protein</fullName>
    </submittedName>
</protein>
<name>A0AAD6UT02_9AGAR</name>
<organism evidence="2 3">
    <name type="scientific">Mycena pura</name>
    <dbReference type="NCBI Taxonomy" id="153505"/>
    <lineage>
        <taxon>Eukaryota</taxon>
        <taxon>Fungi</taxon>
        <taxon>Dikarya</taxon>
        <taxon>Basidiomycota</taxon>
        <taxon>Agaricomycotina</taxon>
        <taxon>Agaricomycetes</taxon>
        <taxon>Agaricomycetidae</taxon>
        <taxon>Agaricales</taxon>
        <taxon>Marasmiineae</taxon>
        <taxon>Mycenaceae</taxon>
        <taxon>Mycena</taxon>
    </lineage>
</organism>
<reference evidence="2" key="1">
    <citation type="submission" date="2023-03" db="EMBL/GenBank/DDBJ databases">
        <title>Massive genome expansion in bonnet fungi (Mycena s.s.) driven by repeated elements and novel gene families across ecological guilds.</title>
        <authorList>
            <consortium name="Lawrence Berkeley National Laboratory"/>
            <person name="Harder C.B."/>
            <person name="Miyauchi S."/>
            <person name="Viragh M."/>
            <person name="Kuo A."/>
            <person name="Thoen E."/>
            <person name="Andreopoulos B."/>
            <person name="Lu D."/>
            <person name="Skrede I."/>
            <person name="Drula E."/>
            <person name="Henrissat B."/>
            <person name="Morin E."/>
            <person name="Kohler A."/>
            <person name="Barry K."/>
            <person name="LaButti K."/>
            <person name="Morin E."/>
            <person name="Salamov A."/>
            <person name="Lipzen A."/>
            <person name="Mereny Z."/>
            <person name="Hegedus B."/>
            <person name="Baldrian P."/>
            <person name="Stursova M."/>
            <person name="Weitz H."/>
            <person name="Taylor A."/>
            <person name="Grigoriev I.V."/>
            <person name="Nagy L.G."/>
            <person name="Martin F."/>
            <person name="Kauserud H."/>
        </authorList>
    </citation>
    <scope>NUCLEOTIDE SEQUENCE</scope>
    <source>
        <strain evidence="2">9144</strain>
    </source>
</reference>